<evidence type="ECO:0000256" key="2">
    <source>
        <dbReference type="ARBA" id="ARBA00022692"/>
    </source>
</evidence>
<evidence type="ECO:0000256" key="3">
    <source>
        <dbReference type="ARBA" id="ARBA00022989"/>
    </source>
</evidence>
<name>A0ABN7SE80_OIKDI</name>
<feature type="transmembrane region" description="Helical" evidence="6">
    <location>
        <begin position="126"/>
        <end position="148"/>
    </location>
</feature>
<keyword evidence="2 6" id="KW-0812">Transmembrane</keyword>
<accession>A0ABN7SE80</accession>
<keyword evidence="9" id="KW-1185">Reference proteome</keyword>
<comment type="subcellular location">
    <subcellularLocation>
        <location evidence="1">Membrane</location>
        <topology evidence="1">Multi-pass membrane protein</topology>
    </subcellularLocation>
</comment>
<keyword evidence="4 6" id="KW-0472">Membrane</keyword>
<feature type="region of interest" description="Disordered" evidence="5">
    <location>
        <begin position="92"/>
        <end position="111"/>
    </location>
</feature>
<gene>
    <name evidence="8" type="ORF">OKIOD_LOCUS6147</name>
</gene>
<dbReference type="Pfam" id="PF01490">
    <property type="entry name" value="Aa_trans"/>
    <property type="match status" value="1"/>
</dbReference>
<evidence type="ECO:0000256" key="4">
    <source>
        <dbReference type="ARBA" id="ARBA00023136"/>
    </source>
</evidence>
<evidence type="ECO:0000259" key="7">
    <source>
        <dbReference type="Pfam" id="PF01490"/>
    </source>
</evidence>
<feature type="transmembrane region" description="Helical" evidence="6">
    <location>
        <begin position="387"/>
        <end position="414"/>
    </location>
</feature>
<protein>
    <submittedName>
        <fullName evidence="8">Oidioi.mRNA.OKI2018_I69.XSR.g14589.t2.cds</fullName>
    </submittedName>
</protein>
<proteinExistence type="predicted"/>
<evidence type="ECO:0000256" key="1">
    <source>
        <dbReference type="ARBA" id="ARBA00004141"/>
    </source>
</evidence>
<feature type="transmembrane region" description="Helical" evidence="6">
    <location>
        <begin position="297"/>
        <end position="314"/>
    </location>
</feature>
<evidence type="ECO:0000256" key="6">
    <source>
        <dbReference type="SAM" id="Phobius"/>
    </source>
</evidence>
<reference evidence="8 9" key="1">
    <citation type="submission" date="2021-04" db="EMBL/GenBank/DDBJ databases">
        <authorList>
            <person name="Bliznina A."/>
        </authorList>
    </citation>
    <scope>NUCLEOTIDE SEQUENCE [LARGE SCALE GENOMIC DNA]</scope>
</reference>
<feature type="compositionally biased region" description="Basic and acidic residues" evidence="5">
    <location>
        <begin position="92"/>
        <end position="104"/>
    </location>
</feature>
<dbReference type="PANTHER" id="PTHR22950">
    <property type="entry name" value="AMINO ACID TRANSPORTER"/>
    <property type="match status" value="1"/>
</dbReference>
<dbReference type="Proteomes" id="UP001158576">
    <property type="component" value="Chromosome XSR"/>
</dbReference>
<evidence type="ECO:0000256" key="5">
    <source>
        <dbReference type="SAM" id="MobiDB-lite"/>
    </source>
</evidence>
<feature type="transmembrane region" description="Helical" evidence="6">
    <location>
        <begin position="434"/>
        <end position="458"/>
    </location>
</feature>
<evidence type="ECO:0000313" key="9">
    <source>
        <dbReference type="Proteomes" id="UP001158576"/>
    </source>
</evidence>
<sequence length="577" mass="64138">MQLKNTLEISPLSGNIPFFAAATTSKDPAQNHSCSRYRDNIDYFPMTSSSQKIVDSNDELMISQDFGYQSSNNIVSSLDTVTHSSAALVKHEVQPGGSSKEKSIASRRSRATHVSQPDFKKDARSIALSVFNMMNLVIGGGVIGLPFAAAQFGYVGFTMAIFTVVIIACCTQYFNLSAAQHLERIDPLIIPGYEELGYLAAGNKILGKRIVSAIVMFHTFTCCCAYSFVIRKECGPILARLINLVSGSETVNLATLRSDGGVEGRWYLNEKTLVGLFIAFIITPLACLRNVKNLGYTSAIAIFAIIFFVVTVITQKDFAAGQCPLEYPESCEHCPETTQECEAHPFRLSSDAIYSLPTLLFSFECHGTMLPIYCDLRRKSKGKMMKIILASLLLVVSVYTITAVFGYFSFFNHVNAEFLLMFEYLKMDSASTEIQVVIAKFMMVLVVTFSAPLFCFVLRKSIFLNIFPEEEPEFIAGKYHYGVTVTIMAIIYCIVVSVEDLKIFFAMGGQISATNLMIVFPSLFFIFICHKDKKLSLKTMLPWILIMFGIFNQTVMTYIIVSKELENSAHHGNTTAH</sequence>
<dbReference type="InterPro" id="IPR013057">
    <property type="entry name" value="AA_transpt_TM"/>
</dbReference>
<keyword evidence="3 6" id="KW-1133">Transmembrane helix</keyword>
<feature type="transmembrane region" description="Helical" evidence="6">
    <location>
        <begin position="479"/>
        <end position="498"/>
    </location>
</feature>
<feature type="transmembrane region" description="Helical" evidence="6">
    <location>
        <begin position="154"/>
        <end position="174"/>
    </location>
</feature>
<feature type="transmembrane region" description="Helical" evidence="6">
    <location>
        <begin position="273"/>
        <end position="291"/>
    </location>
</feature>
<feature type="domain" description="Amino acid transporter transmembrane" evidence="7">
    <location>
        <begin position="128"/>
        <end position="561"/>
    </location>
</feature>
<dbReference type="EMBL" id="OU015569">
    <property type="protein sequence ID" value="CAG5096377.1"/>
    <property type="molecule type" value="Genomic_DNA"/>
</dbReference>
<feature type="transmembrane region" description="Helical" evidence="6">
    <location>
        <begin position="540"/>
        <end position="561"/>
    </location>
</feature>
<dbReference type="PANTHER" id="PTHR22950:SF702">
    <property type="entry name" value="AMINO ACID TRANSPORTER PROTEIN"/>
    <property type="match status" value="1"/>
</dbReference>
<organism evidence="8 9">
    <name type="scientific">Oikopleura dioica</name>
    <name type="common">Tunicate</name>
    <dbReference type="NCBI Taxonomy" id="34765"/>
    <lineage>
        <taxon>Eukaryota</taxon>
        <taxon>Metazoa</taxon>
        <taxon>Chordata</taxon>
        <taxon>Tunicata</taxon>
        <taxon>Appendicularia</taxon>
        <taxon>Copelata</taxon>
        <taxon>Oikopleuridae</taxon>
        <taxon>Oikopleura</taxon>
    </lineage>
</organism>
<evidence type="ECO:0000313" key="8">
    <source>
        <dbReference type="EMBL" id="CAG5096377.1"/>
    </source>
</evidence>
<feature type="transmembrane region" description="Helical" evidence="6">
    <location>
        <begin position="504"/>
        <end position="528"/>
    </location>
</feature>